<dbReference type="InterPro" id="IPR017451">
    <property type="entry name" value="F-box-assoc_interact_dom"/>
</dbReference>
<dbReference type="InterPro" id="IPR006527">
    <property type="entry name" value="F-box-assoc_dom_typ1"/>
</dbReference>
<protein>
    <recommendedName>
        <fullName evidence="1">F-box domain-containing protein</fullName>
    </recommendedName>
</protein>
<dbReference type="InterPro" id="IPR050796">
    <property type="entry name" value="SCF_F-box_component"/>
</dbReference>
<dbReference type="CDD" id="cd22157">
    <property type="entry name" value="F-box_AtFBW1-like"/>
    <property type="match status" value="1"/>
</dbReference>
<dbReference type="InterPro" id="IPR001810">
    <property type="entry name" value="F-box_dom"/>
</dbReference>
<evidence type="ECO:0000313" key="2">
    <source>
        <dbReference type="EMBL" id="CAA7033003.1"/>
    </source>
</evidence>
<evidence type="ECO:0000259" key="1">
    <source>
        <dbReference type="PROSITE" id="PS50181"/>
    </source>
</evidence>
<name>A0A6D2IZN0_9BRAS</name>
<comment type="caution">
    <text evidence="2">The sequence shown here is derived from an EMBL/GenBank/DDBJ whole genome shotgun (WGS) entry which is preliminary data.</text>
</comment>
<dbReference type="AlphaFoldDB" id="A0A6D2IZN0"/>
<dbReference type="Proteomes" id="UP000467841">
    <property type="component" value="Unassembled WGS sequence"/>
</dbReference>
<dbReference type="OrthoDB" id="1631251at2759"/>
<feature type="domain" description="F-box" evidence="1">
    <location>
        <begin position="1"/>
        <end position="46"/>
    </location>
</feature>
<evidence type="ECO:0000313" key="3">
    <source>
        <dbReference type="Proteomes" id="UP000467841"/>
    </source>
</evidence>
<dbReference type="SMART" id="SM00256">
    <property type="entry name" value="FBOX"/>
    <property type="match status" value="1"/>
</dbReference>
<dbReference type="SUPFAM" id="SSF81383">
    <property type="entry name" value="F-box domain"/>
    <property type="match status" value="1"/>
</dbReference>
<sequence>MVLPYLPSELVEEILSWVPATSLKILLSTCKQWNALLKDQRFTEKQLRRAPKQPQILMSKEYRLFPTSVDVNIVPPYIELKDALSLKDPHSNKTSKEVRIAEVYHCDGLLLCITRDTRVVVWNPCLGETRWIQHKNGYNVSCMFALGYESNRFGIRSYKILMFFGGKPDVFEIYEFTTNTWRVVNTPSDFRAKYHGVCLRGNAYWLHIDDTADYHFLRFDFTRERFTSSCLPQSPSRRYMALSVVREKQLSVLSYKDSGHDVVEKWEVEMWVTNEIDTEAEEQELSWSKSFAVGLNRIRVDCLYVQTSLLIDEEKKVALCCNLYLGSGSSNLNVVYTMGEDDDEYYTEIPYIEKQWLLCHGDDERAWRPFLFSYVPSLVQIQQK</sequence>
<dbReference type="Pfam" id="PF07734">
    <property type="entry name" value="FBA_1"/>
    <property type="match status" value="1"/>
</dbReference>
<keyword evidence="3" id="KW-1185">Reference proteome</keyword>
<dbReference type="Gene3D" id="1.20.1280.50">
    <property type="match status" value="1"/>
</dbReference>
<dbReference type="PANTHER" id="PTHR31672:SF13">
    <property type="entry name" value="F-BOX PROTEIN CPR30-LIKE"/>
    <property type="match status" value="1"/>
</dbReference>
<dbReference type="PANTHER" id="PTHR31672">
    <property type="entry name" value="BNACNNG10540D PROTEIN"/>
    <property type="match status" value="1"/>
</dbReference>
<accession>A0A6D2IZN0</accession>
<dbReference type="SUPFAM" id="SSF50965">
    <property type="entry name" value="Galactose oxidase, central domain"/>
    <property type="match status" value="1"/>
</dbReference>
<proteinExistence type="predicted"/>
<organism evidence="2 3">
    <name type="scientific">Microthlaspi erraticum</name>
    <dbReference type="NCBI Taxonomy" id="1685480"/>
    <lineage>
        <taxon>Eukaryota</taxon>
        <taxon>Viridiplantae</taxon>
        <taxon>Streptophyta</taxon>
        <taxon>Embryophyta</taxon>
        <taxon>Tracheophyta</taxon>
        <taxon>Spermatophyta</taxon>
        <taxon>Magnoliopsida</taxon>
        <taxon>eudicotyledons</taxon>
        <taxon>Gunneridae</taxon>
        <taxon>Pentapetalae</taxon>
        <taxon>rosids</taxon>
        <taxon>malvids</taxon>
        <taxon>Brassicales</taxon>
        <taxon>Brassicaceae</taxon>
        <taxon>Coluteocarpeae</taxon>
        <taxon>Microthlaspi</taxon>
    </lineage>
</organism>
<dbReference type="EMBL" id="CACVBM020001129">
    <property type="protein sequence ID" value="CAA7033003.1"/>
    <property type="molecule type" value="Genomic_DNA"/>
</dbReference>
<gene>
    <name evidence="2" type="ORF">MERR_LOCUS20238</name>
</gene>
<dbReference type="Pfam" id="PF00646">
    <property type="entry name" value="F-box"/>
    <property type="match status" value="1"/>
</dbReference>
<reference evidence="2" key="1">
    <citation type="submission" date="2020-01" db="EMBL/GenBank/DDBJ databases">
        <authorList>
            <person name="Mishra B."/>
        </authorList>
    </citation>
    <scope>NUCLEOTIDE SEQUENCE [LARGE SCALE GENOMIC DNA]</scope>
</reference>
<dbReference type="InterPro" id="IPR011043">
    <property type="entry name" value="Gal_Oxase/kelch_b-propeller"/>
</dbReference>
<dbReference type="PROSITE" id="PS50181">
    <property type="entry name" value="FBOX"/>
    <property type="match status" value="1"/>
</dbReference>
<dbReference type="NCBIfam" id="TIGR01640">
    <property type="entry name" value="F_box_assoc_1"/>
    <property type="match status" value="1"/>
</dbReference>
<dbReference type="InterPro" id="IPR036047">
    <property type="entry name" value="F-box-like_dom_sf"/>
</dbReference>